<dbReference type="RefSeq" id="WP_208660949.1">
    <property type="nucleotide sequence ID" value="NZ_CP031775.2"/>
</dbReference>
<name>A0A5B8QR75_9GAMM</name>
<evidence type="ECO:0000313" key="4">
    <source>
        <dbReference type="Proteomes" id="UP000321124"/>
    </source>
</evidence>
<evidence type="ECO:0000256" key="1">
    <source>
        <dbReference type="SAM" id="Phobius"/>
    </source>
</evidence>
<feature type="transmembrane region" description="Helical" evidence="1">
    <location>
        <begin position="172"/>
        <end position="196"/>
    </location>
</feature>
<dbReference type="NCBIfam" id="NF033630">
    <property type="entry name" value="SLATT_6"/>
    <property type="match status" value="1"/>
</dbReference>
<protein>
    <submittedName>
        <fullName evidence="3">SLATT domain-containing protein</fullName>
    </submittedName>
</protein>
<sequence>MDKSDLLKSIAQKGYDVGFGAKKHFATYDIIEKTPGFISFVSITVGIYALVIKSLSTELISASFIVLGIIGLYVTLSDHKKADYEQAGKALTRHFSDLKALYIEVKGAPDSAQLSEYQRRLTEIENKFYDDSISKQIMFSNWYAHYKFFWEHQIDWIDEQLNFCFIRDKIPLSLWLTILVIVIGLACSISDITTLICTVSES</sequence>
<proteinExistence type="predicted"/>
<keyword evidence="1" id="KW-0812">Transmembrane</keyword>
<dbReference type="InterPro" id="IPR041119">
    <property type="entry name" value="SLATT_6"/>
</dbReference>
<reference evidence="3 4" key="1">
    <citation type="journal article" date="2019" name="Ecotoxicol. Environ. Saf.">
        <title>Microbial characterization of heavy metal resistant bacterial strains isolated from an electroplating wastewater treatment plant.</title>
        <authorList>
            <person name="Cai X."/>
            <person name="Zheng X."/>
            <person name="Zhang D."/>
            <person name="Iqbal W."/>
            <person name="Liu C."/>
            <person name="Yang B."/>
            <person name="Zhao X."/>
            <person name="Lu X."/>
            <person name="Mao Y."/>
        </authorList>
    </citation>
    <scope>NUCLEOTIDE SEQUENCE [LARGE SCALE GENOMIC DNA]</scope>
    <source>
        <strain evidence="3 4">Ni1-3</strain>
    </source>
</reference>
<accession>A0A5B8QR75</accession>
<dbReference type="Proteomes" id="UP000321124">
    <property type="component" value="Chromosome"/>
</dbReference>
<gene>
    <name evidence="3" type="ORF">D0436_00450</name>
</gene>
<evidence type="ECO:0000313" key="3">
    <source>
        <dbReference type="EMBL" id="QDZ89044.1"/>
    </source>
</evidence>
<keyword evidence="1" id="KW-0472">Membrane</keyword>
<keyword evidence="1" id="KW-1133">Transmembrane helix</keyword>
<dbReference type="EMBL" id="CP031775">
    <property type="protein sequence ID" value="QDZ89044.1"/>
    <property type="molecule type" value="Genomic_DNA"/>
</dbReference>
<feature type="domain" description="SMODS and SLOG-associating 2TM effector" evidence="2">
    <location>
        <begin position="1"/>
        <end position="177"/>
    </location>
</feature>
<dbReference type="AlphaFoldDB" id="A0A5B8QR75"/>
<feature type="transmembrane region" description="Helical" evidence="1">
    <location>
        <begin position="59"/>
        <end position="76"/>
    </location>
</feature>
<dbReference type="Pfam" id="PF18169">
    <property type="entry name" value="SLATT_6"/>
    <property type="match status" value="1"/>
</dbReference>
<feature type="transmembrane region" description="Helical" evidence="1">
    <location>
        <begin position="36"/>
        <end position="53"/>
    </location>
</feature>
<evidence type="ECO:0000259" key="2">
    <source>
        <dbReference type="Pfam" id="PF18169"/>
    </source>
</evidence>
<dbReference type="KEGG" id="sdeo:D0436_00450"/>
<organism evidence="3 4">
    <name type="scientific">Shewanella decolorationis</name>
    <dbReference type="NCBI Taxonomy" id="256839"/>
    <lineage>
        <taxon>Bacteria</taxon>
        <taxon>Pseudomonadati</taxon>
        <taxon>Pseudomonadota</taxon>
        <taxon>Gammaproteobacteria</taxon>
        <taxon>Alteromonadales</taxon>
        <taxon>Shewanellaceae</taxon>
        <taxon>Shewanella</taxon>
    </lineage>
</organism>